<evidence type="ECO:0008006" key="3">
    <source>
        <dbReference type="Google" id="ProtNLM"/>
    </source>
</evidence>
<reference evidence="1 2" key="1">
    <citation type="submission" date="2014-08" db="EMBL/GenBank/DDBJ databases">
        <title>Genomic and Phenotypic Diversity of Colwellia psychrerythraea strains from Disparate Marine Basins.</title>
        <authorList>
            <person name="Techtmann S.M."/>
            <person name="Stelling S.C."/>
            <person name="Utturkar S.M."/>
            <person name="Alshibli N."/>
            <person name="Harris A."/>
            <person name="Brown S.D."/>
            <person name="Hazen T.C."/>
        </authorList>
    </citation>
    <scope>NUCLEOTIDE SEQUENCE [LARGE SCALE GENOMIC DNA]</scope>
    <source>
        <strain evidence="1 2">ND2E</strain>
    </source>
</reference>
<dbReference type="EMBL" id="JQED01000024">
    <property type="protein sequence ID" value="KGJ92002.1"/>
    <property type="molecule type" value="Genomic_DNA"/>
</dbReference>
<organism evidence="1 2">
    <name type="scientific">Colwellia psychrerythraea</name>
    <name type="common">Vibrio psychroerythus</name>
    <dbReference type="NCBI Taxonomy" id="28229"/>
    <lineage>
        <taxon>Bacteria</taxon>
        <taxon>Pseudomonadati</taxon>
        <taxon>Pseudomonadota</taxon>
        <taxon>Gammaproteobacteria</taxon>
        <taxon>Alteromonadales</taxon>
        <taxon>Colwelliaceae</taxon>
        <taxon>Colwellia</taxon>
    </lineage>
</organism>
<name>A0A099KQ22_COLPS</name>
<dbReference type="Pfam" id="PF11197">
    <property type="entry name" value="DUF2835"/>
    <property type="match status" value="1"/>
</dbReference>
<dbReference type="RefSeq" id="WP_223303606.1">
    <property type="nucleotide sequence ID" value="NZ_JQED01000024.1"/>
</dbReference>
<accession>A0A099KQ22</accession>
<dbReference type="AlphaFoldDB" id="A0A099KQ22"/>
<dbReference type="InterPro" id="IPR021363">
    <property type="entry name" value="DUF2835"/>
</dbReference>
<comment type="caution">
    <text evidence="1">The sequence shown here is derived from an EMBL/GenBank/DDBJ whole genome shotgun (WGS) entry which is preliminary data.</text>
</comment>
<evidence type="ECO:0000313" key="2">
    <source>
        <dbReference type="Proteomes" id="UP000029843"/>
    </source>
</evidence>
<protein>
    <recommendedName>
        <fullName evidence="3">DUF2835 domain-containing protein</fullName>
    </recommendedName>
</protein>
<sequence length="80" mass="9339">MLPDHGYKEMKYYFSIKITTNEFLPYYQGTIQNVVVTTTKGVKVQFPAMHLRKYLTVNGIQGDFCLQTHQNKFLSLSKMN</sequence>
<dbReference type="Proteomes" id="UP000029843">
    <property type="component" value="Unassembled WGS sequence"/>
</dbReference>
<dbReference type="PATRIC" id="fig|28229.4.peg.2156"/>
<gene>
    <name evidence="1" type="ORF">ND2E_3110</name>
</gene>
<proteinExistence type="predicted"/>
<evidence type="ECO:0000313" key="1">
    <source>
        <dbReference type="EMBL" id="KGJ92002.1"/>
    </source>
</evidence>